<accession>R0KAP0</accession>
<evidence type="ECO:0000313" key="2">
    <source>
        <dbReference type="Proteomes" id="UP000296049"/>
    </source>
</evidence>
<keyword evidence="2" id="KW-1185">Reference proteome</keyword>
<dbReference type="Proteomes" id="UP000296049">
    <property type="component" value="Unassembled WGS sequence"/>
</dbReference>
<evidence type="ECO:0000313" key="1">
    <source>
        <dbReference type="EMBL" id="EOB06897.1"/>
    </source>
</evidence>
<sequence length="42" mass="4775">DGILARKRCGCLDTHSHIARLLQKIRGSPLKSYLGPKQEPWM</sequence>
<gene>
    <name evidence="1" type="ORF">Anapl_03620</name>
</gene>
<reference evidence="2" key="1">
    <citation type="journal article" date="2013" name="Nat. Genet.">
        <title>The duck genome and transcriptome provide insight into an avian influenza virus reservoir species.</title>
        <authorList>
            <person name="Huang Y."/>
            <person name="Li Y."/>
            <person name="Burt D.W."/>
            <person name="Chen H."/>
            <person name="Zhang Y."/>
            <person name="Qian W."/>
            <person name="Kim H."/>
            <person name="Gan S."/>
            <person name="Zhao Y."/>
            <person name="Li J."/>
            <person name="Yi K."/>
            <person name="Feng H."/>
            <person name="Zhu P."/>
            <person name="Li B."/>
            <person name="Liu Q."/>
            <person name="Fairley S."/>
            <person name="Magor K.E."/>
            <person name="Du Z."/>
            <person name="Hu X."/>
            <person name="Goodman L."/>
            <person name="Tafer H."/>
            <person name="Vignal A."/>
            <person name="Lee T."/>
            <person name="Kim K.W."/>
            <person name="Sheng Z."/>
            <person name="An Y."/>
            <person name="Searle S."/>
            <person name="Herrero J."/>
            <person name="Groenen M.A."/>
            <person name="Crooijmans R.P."/>
            <person name="Faraut T."/>
            <person name="Cai Q."/>
            <person name="Webster R.G."/>
            <person name="Aldridge J.R."/>
            <person name="Warren W.C."/>
            <person name="Bartschat S."/>
            <person name="Kehr S."/>
            <person name="Marz M."/>
            <person name="Stadler P.F."/>
            <person name="Smith J."/>
            <person name="Kraus R.H."/>
            <person name="Zhao Y."/>
            <person name="Ren L."/>
            <person name="Fei J."/>
            <person name="Morisson M."/>
            <person name="Kaiser P."/>
            <person name="Griffin D.K."/>
            <person name="Rao M."/>
            <person name="Pitel F."/>
            <person name="Wang J."/>
            <person name="Li N."/>
        </authorList>
    </citation>
    <scope>NUCLEOTIDE SEQUENCE [LARGE SCALE GENOMIC DNA]</scope>
</reference>
<protein>
    <submittedName>
        <fullName evidence="1">Uncharacterized protein</fullName>
    </submittedName>
</protein>
<name>R0KAP0_ANAPL</name>
<organism evidence="1 2">
    <name type="scientific">Anas platyrhynchos</name>
    <name type="common">Mallard</name>
    <name type="synonym">Anas boschas</name>
    <dbReference type="NCBI Taxonomy" id="8839"/>
    <lineage>
        <taxon>Eukaryota</taxon>
        <taxon>Metazoa</taxon>
        <taxon>Chordata</taxon>
        <taxon>Craniata</taxon>
        <taxon>Vertebrata</taxon>
        <taxon>Euteleostomi</taxon>
        <taxon>Archelosauria</taxon>
        <taxon>Archosauria</taxon>
        <taxon>Dinosauria</taxon>
        <taxon>Saurischia</taxon>
        <taxon>Theropoda</taxon>
        <taxon>Coelurosauria</taxon>
        <taxon>Aves</taxon>
        <taxon>Neognathae</taxon>
        <taxon>Galloanserae</taxon>
        <taxon>Anseriformes</taxon>
        <taxon>Anatidae</taxon>
        <taxon>Anatinae</taxon>
        <taxon>Anas</taxon>
    </lineage>
</organism>
<feature type="non-terminal residue" evidence="1">
    <location>
        <position position="42"/>
    </location>
</feature>
<feature type="non-terminal residue" evidence="1">
    <location>
        <position position="1"/>
    </location>
</feature>
<proteinExistence type="predicted"/>
<dbReference type="AlphaFoldDB" id="R0KAP0"/>
<dbReference type="EMBL" id="KB742575">
    <property type="protein sequence ID" value="EOB06897.1"/>
    <property type="molecule type" value="Genomic_DNA"/>
</dbReference>